<dbReference type="Proteomes" id="UP000008917">
    <property type="component" value="Chromosome"/>
</dbReference>
<evidence type="ECO:0000313" key="1">
    <source>
        <dbReference type="EMBL" id="ADU37185.1"/>
    </source>
</evidence>
<reference evidence="2" key="1">
    <citation type="submission" date="2010-12" db="EMBL/GenBank/DDBJ databases">
        <title>Complete sequence of Variovorax paradoxus EPS.</title>
        <authorList>
            <consortium name="US DOE Joint Genome Institute"/>
            <person name="Lucas S."/>
            <person name="Copeland A."/>
            <person name="Lapidus A."/>
            <person name="Cheng J.-F."/>
            <person name="Goodwin L."/>
            <person name="Pitluck S."/>
            <person name="Teshima H."/>
            <person name="Detter J.C."/>
            <person name="Han C."/>
            <person name="Tapia R."/>
            <person name="Land M."/>
            <person name="Hauser L."/>
            <person name="Kyrpides N."/>
            <person name="Ivanova N."/>
            <person name="Ovchinnikova G."/>
            <person name="Orwin P."/>
            <person name="Han J.-I.G."/>
            <person name="Woyke T."/>
        </authorList>
    </citation>
    <scope>NUCLEOTIDE SEQUENCE [LARGE SCALE GENOMIC DNA]</scope>
    <source>
        <strain evidence="2">EPS</strain>
    </source>
</reference>
<dbReference type="AlphaFoldDB" id="E6V6Y1"/>
<dbReference type="EMBL" id="CP002417">
    <property type="protein sequence ID" value="ADU37185.1"/>
    <property type="molecule type" value="Genomic_DNA"/>
</dbReference>
<reference evidence="1 2" key="2">
    <citation type="journal article" date="2013" name="Genome Announc.">
        <title>Genome of the Root-Associated Plant Growth-Promoting Bacterium Variovorax paradoxus Strain EPS.</title>
        <authorList>
            <person name="Han J.I."/>
            <person name="Spain J.C."/>
            <person name="Leadbetter J.R."/>
            <person name="Ovchinnikova G."/>
            <person name="Goodwin L.A."/>
            <person name="Han C.S."/>
            <person name="Woyke T."/>
            <person name="Davenport K.W."/>
            <person name="Orwin P.M."/>
        </authorList>
    </citation>
    <scope>NUCLEOTIDE SEQUENCE [LARGE SCALE GENOMIC DNA]</scope>
    <source>
        <strain evidence="1 2">EPS</strain>
    </source>
</reference>
<proteinExistence type="predicted"/>
<sequence>MAAANIGAMSSNPTQISARIVAPVEFRAGDGPLLEIREGECQVIVEGDSAVLTWTEDGQPLTAAIPKIEFDRFIESGAIVLGVS</sequence>
<gene>
    <name evidence="1" type="ordered locus">Varpa_2998</name>
</gene>
<organism evidence="1 2">
    <name type="scientific">Variovorax paradoxus (strain EPS)</name>
    <dbReference type="NCBI Taxonomy" id="595537"/>
    <lineage>
        <taxon>Bacteria</taxon>
        <taxon>Pseudomonadati</taxon>
        <taxon>Pseudomonadota</taxon>
        <taxon>Betaproteobacteria</taxon>
        <taxon>Burkholderiales</taxon>
        <taxon>Comamonadaceae</taxon>
        <taxon>Variovorax</taxon>
    </lineage>
</organism>
<name>E6V6Y1_VARPE</name>
<evidence type="ECO:0000313" key="2">
    <source>
        <dbReference type="Proteomes" id="UP000008917"/>
    </source>
</evidence>
<protein>
    <submittedName>
        <fullName evidence="1">Uncharacterized protein</fullName>
    </submittedName>
</protein>
<dbReference type="KEGG" id="vpe:Varpa_2998"/>
<dbReference type="HOGENOM" id="CLU_2526565_0_0_4"/>
<accession>E6V6Y1</accession>